<feature type="transmembrane region" description="Helical" evidence="5">
    <location>
        <begin position="230"/>
        <end position="249"/>
    </location>
</feature>
<evidence type="ECO:0000256" key="2">
    <source>
        <dbReference type="ARBA" id="ARBA00022692"/>
    </source>
</evidence>
<dbReference type="EMBL" id="JACGXP010000007">
    <property type="protein sequence ID" value="MBA8992109.1"/>
    <property type="molecule type" value="Genomic_DNA"/>
</dbReference>
<feature type="transmembrane region" description="Helical" evidence="5">
    <location>
        <begin position="12"/>
        <end position="28"/>
    </location>
</feature>
<proteinExistence type="inferred from homology"/>
<keyword evidence="5" id="KW-1278">Translocase</keyword>
<keyword evidence="2 5" id="KW-0812">Transmembrane</keyword>
<evidence type="ECO:0000313" key="8">
    <source>
        <dbReference type="EMBL" id="MBA8992109.1"/>
    </source>
</evidence>
<evidence type="ECO:0000313" key="9">
    <source>
        <dbReference type="Proteomes" id="UP000590225"/>
    </source>
</evidence>
<feature type="transmembrane region" description="Helical" evidence="5">
    <location>
        <begin position="432"/>
        <end position="451"/>
    </location>
</feature>
<comment type="subcellular location">
    <subcellularLocation>
        <location evidence="5">Cell membrane</location>
        <topology evidence="5">Multi-pass membrane protein</topology>
    </subcellularLocation>
    <subcellularLocation>
        <location evidence="1">Endomembrane system</location>
        <topology evidence="1">Multi-pass membrane protein</topology>
    </subcellularLocation>
    <subcellularLocation>
        <location evidence="6">Membrane</location>
        <topology evidence="6">Multi-pass membrane protein</topology>
    </subcellularLocation>
</comment>
<keyword evidence="5" id="KW-0813">Transport</keyword>
<feature type="transmembrane region" description="Helical" evidence="5">
    <location>
        <begin position="188"/>
        <end position="210"/>
    </location>
</feature>
<feature type="transmembrane region" description="Helical" evidence="5">
    <location>
        <begin position="316"/>
        <end position="339"/>
    </location>
</feature>
<evidence type="ECO:0000256" key="1">
    <source>
        <dbReference type="ARBA" id="ARBA00004127"/>
    </source>
</evidence>
<dbReference type="GO" id="GO:0042773">
    <property type="term" value="P:ATP synthesis coupled electron transport"/>
    <property type="evidence" value="ECO:0007669"/>
    <property type="project" value="InterPro"/>
</dbReference>
<comment type="function">
    <text evidence="5">NDH-1 shuttles electrons from NADH, via FMN and iron-sulfur (Fe-S) centers, to quinones in the respiratory chain. The immediate electron acceptor for the enzyme in this species is believed to be a menaquinone. Couples the redox reaction to proton translocation (for every two electrons transferred, four hydrogen ions are translocated across the cytoplasmic membrane), and thus conserves the redox energy in a proton gradient.</text>
</comment>
<dbReference type="GO" id="GO:0048038">
    <property type="term" value="F:quinone binding"/>
    <property type="evidence" value="ECO:0007669"/>
    <property type="project" value="UniProtKB-KW"/>
</dbReference>
<dbReference type="GO" id="GO:0050136">
    <property type="term" value="F:NADH dehydrogenase (quinone) (non-electrogenic) activity"/>
    <property type="evidence" value="ECO:0007669"/>
    <property type="project" value="UniProtKB-UniRule"/>
</dbReference>
<evidence type="ECO:0000259" key="7">
    <source>
        <dbReference type="Pfam" id="PF00361"/>
    </source>
</evidence>
<keyword evidence="5" id="KW-0520">NAD</keyword>
<reference evidence="8 9" key="1">
    <citation type="submission" date="2020-07" db="EMBL/GenBank/DDBJ databases">
        <title>Above-ground endophytic microbial communities from plants in different locations in the United States.</title>
        <authorList>
            <person name="Frank C."/>
        </authorList>
    </citation>
    <scope>NUCLEOTIDE SEQUENCE [LARGE SCALE GENOMIC DNA]</scope>
    <source>
        <strain evidence="8 9">WPL5_2</strain>
    </source>
</reference>
<feature type="transmembrane region" description="Helical" evidence="5">
    <location>
        <begin position="125"/>
        <end position="143"/>
    </location>
</feature>
<dbReference type="HAMAP" id="MF_00445">
    <property type="entry name" value="NDH1_NuoN_1"/>
    <property type="match status" value="1"/>
</dbReference>
<protein>
    <recommendedName>
        <fullName evidence="5">NADH-quinone oxidoreductase subunit N</fullName>
        <ecNumber evidence="5">7.1.1.-</ecNumber>
    </recommendedName>
    <alternativeName>
        <fullName evidence="5">NADH dehydrogenase I subunit N</fullName>
    </alternativeName>
    <alternativeName>
        <fullName evidence="5">NDH-1 subunit N</fullName>
    </alternativeName>
</protein>
<comment type="caution">
    <text evidence="8">The sequence shown here is derived from an EMBL/GenBank/DDBJ whole genome shotgun (WGS) entry which is preliminary data.</text>
</comment>
<dbReference type="EC" id="7.1.1.-" evidence="5"/>
<keyword evidence="5" id="KW-1003">Cell membrane</keyword>
<sequence length="459" mass="46942">MNMNYGALLPEIIMMGGAIVALLGGSFLPRRRQALVTWFAIAVACGSAATAAVSTRPPTVFSDSYALDNATTTIRILVPLATAVVMLIGRQEFRGSARESETASLLLLAALGTVVLAGANDLLIVATGFLLATVPLYALIGLSRSPAAAEATIKTYLLGAIFGVVMVFGITVLVGVAGGSTYPELQQALPHVPAAAIALGFIGVLAGLLFKAGAVPGHFWVPDAAEGAGIGIAAFITTVPKLGALIALARVVDVIPGTVNAPLLVGVLAAASMILGTLAAFWQRSAPRLLGWSTVGQVGFLLMPVAVIGAEPSARAALLMYLVFYAVTNLALFAAIAALPGRTTIPSWRGAAREHPVITSVVLVGLLSLVGTPPTAVFVGKLAVFTATWQGGMPWLVVIAAAVSVASLFYALRWVSVAFQAPTEPRPHPAAVQLQAVTAVTLGALVIVAVASSPPLLQL</sequence>
<feature type="transmembrane region" description="Helical" evidence="5">
    <location>
        <begin position="73"/>
        <end position="90"/>
    </location>
</feature>
<feature type="domain" description="NADH:quinone oxidoreductase/Mrp antiporter transmembrane" evidence="7">
    <location>
        <begin position="119"/>
        <end position="401"/>
    </location>
</feature>
<comment type="catalytic activity">
    <reaction evidence="5">
        <text>a quinone + NADH + 5 H(+)(in) = a quinol + NAD(+) + 4 H(+)(out)</text>
        <dbReference type="Rhea" id="RHEA:57888"/>
        <dbReference type="ChEBI" id="CHEBI:15378"/>
        <dbReference type="ChEBI" id="CHEBI:24646"/>
        <dbReference type="ChEBI" id="CHEBI:57540"/>
        <dbReference type="ChEBI" id="CHEBI:57945"/>
        <dbReference type="ChEBI" id="CHEBI:132124"/>
    </reaction>
</comment>
<dbReference type="PANTHER" id="PTHR22773">
    <property type="entry name" value="NADH DEHYDROGENASE"/>
    <property type="match status" value="1"/>
</dbReference>
<feature type="transmembrane region" description="Helical" evidence="5">
    <location>
        <begin position="360"/>
        <end position="380"/>
    </location>
</feature>
<dbReference type="InterPro" id="IPR001750">
    <property type="entry name" value="ND/Mrp_TM"/>
</dbReference>
<evidence type="ECO:0000256" key="3">
    <source>
        <dbReference type="ARBA" id="ARBA00022989"/>
    </source>
</evidence>
<dbReference type="Pfam" id="PF00361">
    <property type="entry name" value="Proton_antipo_M"/>
    <property type="match status" value="1"/>
</dbReference>
<feature type="transmembrane region" description="Helical" evidence="5">
    <location>
        <begin position="155"/>
        <end position="176"/>
    </location>
</feature>
<evidence type="ECO:0000256" key="4">
    <source>
        <dbReference type="ARBA" id="ARBA00023136"/>
    </source>
</evidence>
<gene>
    <name evidence="5" type="primary">nuoN</name>
    <name evidence="8" type="ORF">FHW23_003397</name>
</gene>
<keyword evidence="3 5" id="KW-1133">Transmembrane helix</keyword>
<organism evidence="8 9">
    <name type="scientific">Curtobacterium pusillum</name>
    <dbReference type="NCBI Taxonomy" id="69373"/>
    <lineage>
        <taxon>Bacteria</taxon>
        <taxon>Bacillati</taxon>
        <taxon>Actinomycetota</taxon>
        <taxon>Actinomycetes</taxon>
        <taxon>Micrococcales</taxon>
        <taxon>Microbacteriaceae</taxon>
        <taxon>Curtobacterium</taxon>
    </lineage>
</organism>
<dbReference type="GO" id="GO:0005886">
    <property type="term" value="C:plasma membrane"/>
    <property type="evidence" value="ECO:0007669"/>
    <property type="project" value="UniProtKB-SubCell"/>
</dbReference>
<feature type="transmembrane region" description="Helical" evidence="5">
    <location>
        <begin position="102"/>
        <end position="119"/>
    </location>
</feature>
<dbReference type="AlphaFoldDB" id="A0AAW3TBB7"/>
<evidence type="ECO:0000256" key="6">
    <source>
        <dbReference type="RuleBase" id="RU000320"/>
    </source>
</evidence>
<feature type="transmembrane region" description="Helical" evidence="5">
    <location>
        <begin position="392"/>
        <end position="412"/>
    </location>
</feature>
<dbReference type="GO" id="GO:0008137">
    <property type="term" value="F:NADH dehydrogenase (ubiquinone) activity"/>
    <property type="evidence" value="ECO:0007669"/>
    <property type="project" value="InterPro"/>
</dbReference>
<feature type="transmembrane region" description="Helical" evidence="5">
    <location>
        <begin position="261"/>
        <end position="282"/>
    </location>
</feature>
<comment type="subunit">
    <text evidence="5">NDH-1 is composed of 14 different subunits. Subunits NuoA, H, J, K, L, M, N constitute the membrane sector of the complex.</text>
</comment>
<dbReference type="InterPro" id="IPR010096">
    <property type="entry name" value="NADH-Q_OxRdtase_suN/2"/>
</dbReference>
<keyword evidence="5" id="KW-0874">Quinone</keyword>
<dbReference type="GO" id="GO:0012505">
    <property type="term" value="C:endomembrane system"/>
    <property type="evidence" value="ECO:0007669"/>
    <property type="project" value="UniProtKB-SubCell"/>
</dbReference>
<keyword evidence="4 5" id="KW-0472">Membrane</keyword>
<comment type="similarity">
    <text evidence="5">Belongs to the complex I subunit 2 family.</text>
</comment>
<accession>A0AAW3TBB7</accession>
<dbReference type="Proteomes" id="UP000590225">
    <property type="component" value="Unassembled WGS sequence"/>
</dbReference>
<evidence type="ECO:0000256" key="5">
    <source>
        <dbReference type="HAMAP-Rule" id="MF_00445"/>
    </source>
</evidence>
<name>A0AAW3TBB7_9MICO</name>
<feature type="transmembrane region" description="Helical" evidence="5">
    <location>
        <begin position="289"/>
        <end position="310"/>
    </location>
</feature>
<feature type="transmembrane region" description="Helical" evidence="5">
    <location>
        <begin position="35"/>
        <end position="53"/>
    </location>
</feature>